<dbReference type="Gene3D" id="2.40.160.60">
    <property type="entry name" value="Outer membrane protein transport protein (OMPP1/FadL/TodX)"/>
    <property type="match status" value="1"/>
</dbReference>
<dbReference type="EMBL" id="LWHJ01000011">
    <property type="protein sequence ID" value="OAQ42187.1"/>
    <property type="molecule type" value="Genomic_DNA"/>
</dbReference>
<evidence type="ECO:0000313" key="3">
    <source>
        <dbReference type="Proteomes" id="UP000078459"/>
    </source>
</evidence>
<protein>
    <recommendedName>
        <fullName evidence="4">PorV/PorQ family protein</fullName>
    </recommendedName>
</protein>
<reference evidence="2 3" key="1">
    <citation type="submission" date="2016-04" db="EMBL/GenBank/DDBJ databases">
        <authorList>
            <person name="Evans L.H."/>
            <person name="Alamgir A."/>
            <person name="Owens N."/>
            <person name="Weber N.D."/>
            <person name="Virtaneva K."/>
            <person name="Barbian K."/>
            <person name="Babar A."/>
            <person name="Rosenke K."/>
        </authorList>
    </citation>
    <scope>NUCLEOTIDE SEQUENCE [LARGE SCALE GENOMIC DNA]</scope>
    <source>
        <strain evidence="2 3">CCM 8644</strain>
    </source>
</reference>
<dbReference type="STRING" id="1826909.A5893_03465"/>
<name>A0A179DMA5_9SPHI</name>
<dbReference type="RefSeq" id="WP_068821217.1">
    <property type="nucleotide sequence ID" value="NZ_LWHJ01000011.1"/>
</dbReference>
<dbReference type="OrthoDB" id="9808507at2"/>
<gene>
    <name evidence="2" type="ORF">A5893_03465</name>
</gene>
<organism evidence="2 3">
    <name type="scientific">Pedobacter psychrophilus</name>
    <dbReference type="NCBI Taxonomy" id="1826909"/>
    <lineage>
        <taxon>Bacteria</taxon>
        <taxon>Pseudomonadati</taxon>
        <taxon>Bacteroidota</taxon>
        <taxon>Sphingobacteriia</taxon>
        <taxon>Sphingobacteriales</taxon>
        <taxon>Sphingobacteriaceae</taxon>
        <taxon>Pedobacter</taxon>
    </lineage>
</organism>
<proteinExistence type="predicted"/>
<sequence>MIKRLTTCLFLFLPALIFAQTRKYSNEFLQIGVGSRAFGMAGSVVSSTDDVTSGYWNPAGLVNMKSQTQASLMHSEYFAGIAKYDYAGFATFVADNTAVVSASLIRFGVDDIPDTSELIDADGNINYDRVKSFSAADYAFLFSYARNSKSRKEGGNGLSYGANAKVIHRKVGDYGKSWGFGIDVGAQYKLNKFTFAAVGRDITTTFNAWSYNPDKFSSIYTATGNDIPKNSTETTLPRIVLGAGYDAQLSKNIGLLTEANFNFTTDGKRNVLISADPVSIDPTLGFEANYKKVVFLRTGVGNIQKITDFDGKQNYSVQPNLGVGIKIKNFSIDYALTDIGNQSDGLYSNVFSIRLDFDKK</sequence>
<dbReference type="Proteomes" id="UP000078459">
    <property type="component" value="Unassembled WGS sequence"/>
</dbReference>
<comment type="caution">
    <text evidence="2">The sequence shown here is derived from an EMBL/GenBank/DDBJ whole genome shotgun (WGS) entry which is preliminary data.</text>
</comment>
<evidence type="ECO:0000256" key="1">
    <source>
        <dbReference type="SAM" id="SignalP"/>
    </source>
</evidence>
<feature type="chain" id="PRO_5008100652" description="PorV/PorQ family protein" evidence="1">
    <location>
        <begin position="20"/>
        <end position="360"/>
    </location>
</feature>
<keyword evidence="3" id="KW-1185">Reference proteome</keyword>
<keyword evidence="1" id="KW-0732">Signal</keyword>
<feature type="signal peptide" evidence="1">
    <location>
        <begin position="1"/>
        <end position="19"/>
    </location>
</feature>
<accession>A0A179DMA5</accession>
<evidence type="ECO:0000313" key="2">
    <source>
        <dbReference type="EMBL" id="OAQ42187.1"/>
    </source>
</evidence>
<dbReference type="NCBIfam" id="NF033709">
    <property type="entry name" value="PorV_fam"/>
    <property type="match status" value="1"/>
</dbReference>
<reference evidence="2 3" key="2">
    <citation type="submission" date="2016-06" db="EMBL/GenBank/DDBJ databases">
        <title>Pedobacter psychrophilus sp. nov., isolated from Antarctic fragmentary rock.</title>
        <authorList>
            <person name="Svec P."/>
        </authorList>
    </citation>
    <scope>NUCLEOTIDE SEQUENCE [LARGE SCALE GENOMIC DNA]</scope>
    <source>
        <strain evidence="2 3">CCM 8644</strain>
    </source>
</reference>
<dbReference type="AlphaFoldDB" id="A0A179DMA5"/>
<evidence type="ECO:0008006" key="4">
    <source>
        <dbReference type="Google" id="ProtNLM"/>
    </source>
</evidence>